<dbReference type="PROSITE" id="PS01123">
    <property type="entry name" value="TNASE_1"/>
    <property type="match status" value="1"/>
</dbReference>
<dbReference type="InterPro" id="IPR035437">
    <property type="entry name" value="SNase_OB-fold_sf"/>
</dbReference>
<dbReference type="RefSeq" id="WP_260649082.1">
    <property type="nucleotide sequence ID" value="NZ_BAABKD010000008.1"/>
</dbReference>
<dbReference type="InterPro" id="IPR002071">
    <property type="entry name" value="Thermonucl_AS"/>
</dbReference>
<gene>
    <name evidence="5" type="ORF">GCM10023337_09910</name>
</gene>
<evidence type="ECO:0000256" key="3">
    <source>
        <dbReference type="ARBA" id="ARBA00022801"/>
    </source>
</evidence>
<dbReference type="PANTHER" id="PTHR12302">
    <property type="entry name" value="EBNA2 BINDING PROTEIN P100"/>
    <property type="match status" value="1"/>
</dbReference>
<evidence type="ECO:0000259" key="4">
    <source>
        <dbReference type="PROSITE" id="PS50830"/>
    </source>
</evidence>
<evidence type="ECO:0000256" key="1">
    <source>
        <dbReference type="ARBA" id="ARBA00022722"/>
    </source>
</evidence>
<dbReference type="InterPro" id="IPR016071">
    <property type="entry name" value="Staphylococal_nuclease_OB-fold"/>
</dbReference>
<sequence length="228" mass="25659">MASRRPKSSLVNSVKKQLNKEVNTVVNAKLKQWLRTPLGKIIGAVIVLAAAVGGFWAEDSSTSTSTTTVTRAKGPFVLEGPITHVADGDTINIQVNGQRERVRLANIDAPESEGRSDRPGQPFAEESQQALAKMVLNQHLRLECFEQDHYGRNVCNVILPDQRVANRVMVEQGWAWAYTGSNGRYLRDKSLIQVQEQAQKARRGLWQDKNPTAPWVWRVQCWQRKQCD</sequence>
<dbReference type="Gene3D" id="2.40.50.90">
    <property type="match status" value="1"/>
</dbReference>
<protein>
    <submittedName>
        <fullName evidence="5">Thermonuclease family protein</fullName>
    </submittedName>
</protein>
<dbReference type="Proteomes" id="UP001500227">
    <property type="component" value="Unassembled WGS sequence"/>
</dbReference>
<proteinExistence type="predicted"/>
<evidence type="ECO:0000256" key="2">
    <source>
        <dbReference type="ARBA" id="ARBA00022759"/>
    </source>
</evidence>
<name>A0ABP9LZ19_9BURK</name>
<dbReference type="PROSITE" id="PS50830">
    <property type="entry name" value="TNASE_3"/>
    <property type="match status" value="1"/>
</dbReference>
<evidence type="ECO:0000313" key="6">
    <source>
        <dbReference type="Proteomes" id="UP001500227"/>
    </source>
</evidence>
<evidence type="ECO:0000313" key="5">
    <source>
        <dbReference type="EMBL" id="GAA5088375.1"/>
    </source>
</evidence>
<dbReference type="PANTHER" id="PTHR12302:SF3">
    <property type="entry name" value="SERINE_THREONINE-PROTEIN KINASE 31"/>
    <property type="match status" value="1"/>
</dbReference>
<keyword evidence="2" id="KW-0255">Endonuclease</keyword>
<dbReference type="SUPFAM" id="SSF50199">
    <property type="entry name" value="Staphylococcal nuclease"/>
    <property type="match status" value="1"/>
</dbReference>
<accession>A0ABP9LZ19</accession>
<dbReference type="Pfam" id="PF00565">
    <property type="entry name" value="SNase"/>
    <property type="match status" value="1"/>
</dbReference>
<keyword evidence="3" id="KW-0378">Hydrolase</keyword>
<comment type="caution">
    <text evidence="5">The sequence shown here is derived from an EMBL/GenBank/DDBJ whole genome shotgun (WGS) entry which is preliminary data.</text>
</comment>
<dbReference type="SMART" id="SM00318">
    <property type="entry name" value="SNc"/>
    <property type="match status" value="1"/>
</dbReference>
<keyword evidence="6" id="KW-1185">Reference proteome</keyword>
<dbReference type="CDD" id="cd00175">
    <property type="entry name" value="SNc"/>
    <property type="match status" value="1"/>
</dbReference>
<organism evidence="5 6">
    <name type="scientific">Paenalcaligenes hermetiae</name>
    <dbReference type="NCBI Taxonomy" id="1157987"/>
    <lineage>
        <taxon>Bacteria</taxon>
        <taxon>Pseudomonadati</taxon>
        <taxon>Pseudomonadota</taxon>
        <taxon>Betaproteobacteria</taxon>
        <taxon>Burkholderiales</taxon>
        <taxon>Alcaligenaceae</taxon>
        <taxon>Paenalcaligenes</taxon>
    </lineage>
</organism>
<reference evidence="6" key="1">
    <citation type="journal article" date="2019" name="Int. J. Syst. Evol. Microbiol.">
        <title>The Global Catalogue of Microorganisms (GCM) 10K type strain sequencing project: providing services to taxonomists for standard genome sequencing and annotation.</title>
        <authorList>
            <consortium name="The Broad Institute Genomics Platform"/>
            <consortium name="The Broad Institute Genome Sequencing Center for Infectious Disease"/>
            <person name="Wu L."/>
            <person name="Ma J."/>
        </authorList>
    </citation>
    <scope>NUCLEOTIDE SEQUENCE [LARGE SCALE GENOMIC DNA]</scope>
    <source>
        <strain evidence="6">JCM 18423</strain>
    </source>
</reference>
<feature type="domain" description="TNase-like" evidence="4">
    <location>
        <begin position="76"/>
        <end position="208"/>
    </location>
</feature>
<dbReference type="EMBL" id="BAABKD010000008">
    <property type="protein sequence ID" value="GAA5088375.1"/>
    <property type="molecule type" value="Genomic_DNA"/>
</dbReference>
<keyword evidence="1" id="KW-0540">Nuclease</keyword>